<protein>
    <submittedName>
        <fullName evidence="2">Uncharacterized protein</fullName>
    </submittedName>
</protein>
<keyword evidence="1" id="KW-0812">Transmembrane</keyword>
<organism evidence="2 3">
    <name type="scientific">Candidatus Halobonum tyrrellensis G22</name>
    <dbReference type="NCBI Taxonomy" id="1324957"/>
    <lineage>
        <taxon>Archaea</taxon>
        <taxon>Methanobacteriati</taxon>
        <taxon>Methanobacteriota</taxon>
        <taxon>Stenosarchaea group</taxon>
        <taxon>Halobacteria</taxon>
        <taxon>Halobacteriales</taxon>
        <taxon>Haloferacaceae</taxon>
        <taxon>Candidatus Halobonum</taxon>
    </lineage>
</organism>
<sequence length="83" mass="8640">MTPSTVPSSLVRTVDRLKEAVPAVADALPLHALGFYAAIAAPFLYLPLLGGRGGLTAEEAPLFVALLAANVGALVLGQEYHRE</sequence>
<keyword evidence="1" id="KW-1133">Transmembrane helix</keyword>
<comment type="caution">
    <text evidence="2">The sequence shown here is derived from an EMBL/GenBank/DDBJ whole genome shotgun (WGS) entry which is preliminary data.</text>
</comment>
<feature type="transmembrane region" description="Helical" evidence="1">
    <location>
        <begin position="28"/>
        <end position="48"/>
    </location>
</feature>
<reference evidence="2 3" key="1">
    <citation type="journal article" date="2013" name="Genome Announc.">
        <title>Draft Genome Sequence of 'Candidatus Halobonum tyrrellensis' Strain G22, Isolated from the Hypersaline Waters of Lake Tyrrell, Australia.</title>
        <authorList>
            <person name="Ugalde J.A."/>
            <person name="Narasingarao P."/>
            <person name="Kuo S."/>
            <person name="Podell S."/>
            <person name="Allen E.E."/>
        </authorList>
    </citation>
    <scope>NUCLEOTIDE SEQUENCE [LARGE SCALE GENOMIC DNA]</scope>
    <source>
        <strain evidence="2 3">G22</strain>
    </source>
</reference>
<dbReference type="Proteomes" id="UP000017840">
    <property type="component" value="Unassembled WGS sequence"/>
</dbReference>
<keyword evidence="1" id="KW-0472">Membrane</keyword>
<dbReference type="STRING" id="1324957.K933_12421"/>
<evidence type="ECO:0000313" key="2">
    <source>
        <dbReference type="EMBL" id="ESP87799.1"/>
    </source>
</evidence>
<gene>
    <name evidence="2" type="ORF">K933_12421</name>
</gene>
<name>V4HIS4_9EURY</name>
<evidence type="ECO:0000256" key="1">
    <source>
        <dbReference type="SAM" id="Phobius"/>
    </source>
</evidence>
<evidence type="ECO:0000313" key="3">
    <source>
        <dbReference type="Proteomes" id="UP000017840"/>
    </source>
</evidence>
<feature type="transmembrane region" description="Helical" evidence="1">
    <location>
        <begin position="60"/>
        <end position="77"/>
    </location>
</feature>
<dbReference type="InterPro" id="IPR058341">
    <property type="entry name" value="DUF8028"/>
</dbReference>
<dbReference type="EMBL" id="ASGZ01000044">
    <property type="protein sequence ID" value="ESP87799.1"/>
    <property type="molecule type" value="Genomic_DNA"/>
</dbReference>
<proteinExistence type="predicted"/>
<accession>V4HIS4</accession>
<dbReference type="Pfam" id="PF26071">
    <property type="entry name" value="DUF8028"/>
    <property type="match status" value="1"/>
</dbReference>
<dbReference type="AlphaFoldDB" id="V4HIS4"/>
<dbReference type="RefSeq" id="WP_023395060.1">
    <property type="nucleotide sequence ID" value="NZ_ASGZ01000044.1"/>
</dbReference>
<keyword evidence="3" id="KW-1185">Reference proteome</keyword>